<keyword evidence="18" id="KW-1185">Reference proteome</keyword>
<dbReference type="PIRSF" id="PIRSF036426">
    <property type="entry name" value="Sirohaem_synth"/>
    <property type="match status" value="1"/>
</dbReference>
<keyword evidence="7 17" id="KW-0560">Oxidoreductase</keyword>
<dbReference type="GO" id="GO:0043115">
    <property type="term" value="F:precorrin-2 dehydrogenase activity"/>
    <property type="evidence" value="ECO:0007669"/>
    <property type="project" value="UniProtKB-EC"/>
</dbReference>
<evidence type="ECO:0000259" key="16">
    <source>
        <dbReference type="Pfam" id="PF10414"/>
    </source>
</evidence>
<feature type="domain" description="Tetrapyrrole methylase" evidence="15">
    <location>
        <begin position="221"/>
        <end position="428"/>
    </location>
</feature>
<dbReference type="InterPro" id="IPR050161">
    <property type="entry name" value="Siro_Cobalamin_biosynth"/>
</dbReference>
<dbReference type="NCBIfam" id="TIGR01469">
    <property type="entry name" value="cobA_cysG_Cterm"/>
    <property type="match status" value="1"/>
</dbReference>
<comment type="similarity">
    <text evidence="2 14">Belongs to the precorrin methyltransferase family.</text>
</comment>
<dbReference type="EMBL" id="JBHRTB010000010">
    <property type="protein sequence ID" value="MFC3144689.1"/>
    <property type="molecule type" value="Genomic_DNA"/>
</dbReference>
<dbReference type="Gene3D" id="3.30.160.110">
    <property type="entry name" value="Siroheme synthase, domain 2"/>
    <property type="match status" value="1"/>
</dbReference>
<evidence type="ECO:0000313" key="17">
    <source>
        <dbReference type="EMBL" id="MFC3144689.1"/>
    </source>
</evidence>
<keyword evidence="6" id="KW-0949">S-adenosyl-L-methionine</keyword>
<evidence type="ECO:0000256" key="14">
    <source>
        <dbReference type="RuleBase" id="RU003960"/>
    </source>
</evidence>
<keyword evidence="11" id="KW-0511">Multifunctional enzyme</keyword>
<evidence type="ECO:0000256" key="2">
    <source>
        <dbReference type="ARBA" id="ARBA00005879"/>
    </source>
</evidence>
<evidence type="ECO:0000256" key="11">
    <source>
        <dbReference type="ARBA" id="ARBA00023268"/>
    </source>
</evidence>
<dbReference type="SUPFAM" id="SSF51735">
    <property type="entry name" value="NAD(P)-binding Rossmann-fold domains"/>
    <property type="match status" value="1"/>
</dbReference>
<evidence type="ECO:0000256" key="5">
    <source>
        <dbReference type="ARBA" id="ARBA00022679"/>
    </source>
</evidence>
<dbReference type="RefSeq" id="WP_275635165.1">
    <property type="nucleotide sequence ID" value="NZ_JARGYD010000021.1"/>
</dbReference>
<comment type="caution">
    <text evidence="17">The sequence shown here is derived from an EMBL/GenBank/DDBJ whole genome shotgun (WGS) entry which is preliminary data.</text>
</comment>
<evidence type="ECO:0000256" key="10">
    <source>
        <dbReference type="ARBA" id="ARBA00023244"/>
    </source>
</evidence>
<dbReference type="InterPro" id="IPR036291">
    <property type="entry name" value="NAD(P)-bd_dom_sf"/>
</dbReference>
<dbReference type="PROSITE" id="PS00840">
    <property type="entry name" value="SUMT_2"/>
    <property type="match status" value="1"/>
</dbReference>
<dbReference type="Pfam" id="PF10414">
    <property type="entry name" value="CysG_dimeriser"/>
    <property type="match status" value="1"/>
</dbReference>
<comment type="pathway">
    <text evidence="1">Porphyrin-containing compound metabolism; siroheme biosynthesis; sirohydrochlorin from precorrin-2: step 1/1.</text>
</comment>
<dbReference type="InterPro" id="IPR035996">
    <property type="entry name" value="4pyrrol_Methylase_sf"/>
</dbReference>
<dbReference type="InterPro" id="IPR019478">
    <property type="entry name" value="Sirohaem_synthase_dimer_dom"/>
</dbReference>
<dbReference type="EC" id="2.1.1.107" evidence="17"/>
<dbReference type="InterPro" id="IPR014776">
    <property type="entry name" value="4pyrrole_Mease_sub2"/>
</dbReference>
<keyword evidence="8" id="KW-0520">NAD</keyword>
<reference evidence="18" key="1">
    <citation type="journal article" date="2019" name="Int. J. Syst. Evol. Microbiol.">
        <title>The Global Catalogue of Microorganisms (GCM) 10K type strain sequencing project: providing services to taxonomists for standard genome sequencing and annotation.</title>
        <authorList>
            <consortium name="The Broad Institute Genomics Platform"/>
            <consortium name="The Broad Institute Genome Sequencing Center for Infectious Disease"/>
            <person name="Wu L."/>
            <person name="Ma J."/>
        </authorList>
    </citation>
    <scope>NUCLEOTIDE SEQUENCE [LARGE SCALE GENOMIC DNA]</scope>
    <source>
        <strain evidence="18">KCTC 52366</strain>
    </source>
</reference>
<dbReference type="NCBIfam" id="TIGR01470">
    <property type="entry name" value="cysG_Nterm"/>
    <property type="match status" value="1"/>
</dbReference>
<comment type="pathway">
    <text evidence="12">Porphyrin-containing compound metabolism; siroheme biosynthesis; precorrin-2 from uroporphyrinogen III: step 1/1.</text>
</comment>
<keyword evidence="3" id="KW-0169">Cobalamin biosynthesis</keyword>
<evidence type="ECO:0000313" key="18">
    <source>
        <dbReference type="Proteomes" id="UP001595632"/>
    </source>
</evidence>
<dbReference type="InterPro" id="IPR000878">
    <property type="entry name" value="4pyrrol_Mease"/>
</dbReference>
<evidence type="ECO:0000259" key="15">
    <source>
        <dbReference type="Pfam" id="PF00590"/>
    </source>
</evidence>
<keyword evidence="10" id="KW-0627">Porphyrin biosynthesis</keyword>
<dbReference type="PANTHER" id="PTHR45790:SF3">
    <property type="entry name" value="S-ADENOSYL-L-METHIONINE-DEPENDENT UROPORPHYRINOGEN III METHYLTRANSFERASE, CHLOROPLASTIC"/>
    <property type="match status" value="1"/>
</dbReference>
<keyword evidence="4 14" id="KW-0489">Methyltransferase</keyword>
<accession>A0ABV7GSS9</accession>
<dbReference type="InterPro" id="IPR012409">
    <property type="entry name" value="Sirohaem_synth"/>
</dbReference>
<dbReference type="GO" id="GO:0051266">
    <property type="term" value="F:sirohydrochlorin ferrochelatase activity"/>
    <property type="evidence" value="ECO:0007669"/>
    <property type="project" value="UniProtKB-EC"/>
</dbReference>
<dbReference type="Gene3D" id="3.40.1010.10">
    <property type="entry name" value="Cobalt-precorrin-4 Transmethylase, Domain 1"/>
    <property type="match status" value="1"/>
</dbReference>
<organism evidence="17 18">
    <name type="scientific">Psychromarinibacter halotolerans</name>
    <dbReference type="NCBI Taxonomy" id="1775175"/>
    <lineage>
        <taxon>Bacteria</taxon>
        <taxon>Pseudomonadati</taxon>
        <taxon>Pseudomonadota</taxon>
        <taxon>Alphaproteobacteria</taxon>
        <taxon>Rhodobacterales</taxon>
        <taxon>Paracoccaceae</taxon>
        <taxon>Psychromarinibacter</taxon>
    </lineage>
</organism>
<dbReference type="NCBIfam" id="NF004790">
    <property type="entry name" value="PRK06136.1"/>
    <property type="match status" value="1"/>
</dbReference>
<dbReference type="InterPro" id="IPR014777">
    <property type="entry name" value="4pyrrole_Mease_sub1"/>
</dbReference>
<evidence type="ECO:0000256" key="12">
    <source>
        <dbReference type="ARBA" id="ARBA00025705"/>
    </source>
</evidence>
<evidence type="ECO:0000256" key="9">
    <source>
        <dbReference type="ARBA" id="ARBA00023239"/>
    </source>
</evidence>
<evidence type="ECO:0000256" key="13">
    <source>
        <dbReference type="ARBA" id="ARBA00047561"/>
    </source>
</evidence>
<evidence type="ECO:0000256" key="7">
    <source>
        <dbReference type="ARBA" id="ARBA00023002"/>
    </source>
</evidence>
<protein>
    <submittedName>
        <fullName evidence="17">Siroheme synthase CysG</fullName>
        <ecNumber evidence="17">1.3.1.76</ecNumber>
        <ecNumber evidence="17">2.1.1.107</ecNumber>
        <ecNumber evidence="17">4.99.1.4</ecNumber>
    </submittedName>
</protein>
<gene>
    <name evidence="17" type="primary">cysG</name>
    <name evidence="17" type="ORF">ACFOGP_18340</name>
</gene>
<evidence type="ECO:0000256" key="3">
    <source>
        <dbReference type="ARBA" id="ARBA00022573"/>
    </source>
</evidence>
<dbReference type="GO" id="GO:0004851">
    <property type="term" value="F:uroporphyrin-III C-methyltransferase activity"/>
    <property type="evidence" value="ECO:0007669"/>
    <property type="project" value="UniProtKB-EC"/>
</dbReference>
<dbReference type="CDD" id="cd11642">
    <property type="entry name" value="SUMT"/>
    <property type="match status" value="1"/>
</dbReference>
<dbReference type="GO" id="GO:0032259">
    <property type="term" value="P:methylation"/>
    <property type="evidence" value="ECO:0007669"/>
    <property type="project" value="UniProtKB-KW"/>
</dbReference>
<evidence type="ECO:0000256" key="6">
    <source>
        <dbReference type="ARBA" id="ARBA00022691"/>
    </source>
</evidence>
<evidence type="ECO:0000256" key="8">
    <source>
        <dbReference type="ARBA" id="ARBA00023027"/>
    </source>
</evidence>
<sequence length="465" mass="49676">MQHFPIFLNLRGRTVVLSGGGEAALAKLRLLMKTEATLRVFAAEPCDDLRTLAADGRIALAERALQPGDVTGAALFYAADEDADEDARTAAIADAEGALVNIVDNLEDSQFITPAIVDRDPVTVAIGTEGAAPVLARAIKRDLEERLPPVLGLLAKIGKLFRPAAERLPMGRARRDFWADYYFDAGPRAYEAEGEDGANAALEDLLDRHLSRSAQDGHVDFVGAGPGDPELLTLKARVALDKADVVIHDRLVAPEILELARREALLVDVGKTGFGPSAAQDDINAAIIEHASQGAHVVRLKSGDPTVFGRLDEEIEAVEAAGVAWRIVPGITAASAAIAGLGQSLTKRERNSSVRFMTGHDMKGFAEQDWRALARPGEVAAVYMGKRAARFVQGRLMMHGADPATPVSFVENASRPDQRVVEATLGDMADALSDTPLDGPVLTFYGIAPRRARAEAAAFEQEMAL</sequence>
<dbReference type="NCBIfam" id="NF007922">
    <property type="entry name" value="PRK10637.1"/>
    <property type="match status" value="1"/>
</dbReference>
<dbReference type="EC" id="1.3.1.76" evidence="17"/>
<keyword evidence="9 17" id="KW-0456">Lyase</keyword>
<comment type="catalytic activity">
    <reaction evidence="13">
        <text>precorrin-2 + NAD(+) = sirohydrochlorin + NADH + 2 H(+)</text>
        <dbReference type="Rhea" id="RHEA:15613"/>
        <dbReference type="ChEBI" id="CHEBI:15378"/>
        <dbReference type="ChEBI" id="CHEBI:57540"/>
        <dbReference type="ChEBI" id="CHEBI:57945"/>
        <dbReference type="ChEBI" id="CHEBI:58351"/>
        <dbReference type="ChEBI" id="CHEBI:58827"/>
        <dbReference type="EC" id="1.3.1.76"/>
    </reaction>
</comment>
<dbReference type="Gene3D" id="3.30.950.10">
    <property type="entry name" value="Methyltransferase, Cobalt-precorrin-4 Transmethylase, Domain 2"/>
    <property type="match status" value="1"/>
</dbReference>
<dbReference type="InterPro" id="IPR003043">
    <property type="entry name" value="Uropor_MeTrfase_CS"/>
</dbReference>
<dbReference type="Pfam" id="PF13241">
    <property type="entry name" value="NAD_binding_7"/>
    <property type="match status" value="1"/>
</dbReference>
<proteinExistence type="inferred from homology"/>
<dbReference type="Proteomes" id="UP001595632">
    <property type="component" value="Unassembled WGS sequence"/>
</dbReference>
<dbReference type="SUPFAM" id="SSF53790">
    <property type="entry name" value="Tetrapyrrole methylase"/>
    <property type="match status" value="1"/>
</dbReference>
<evidence type="ECO:0000256" key="4">
    <source>
        <dbReference type="ARBA" id="ARBA00022603"/>
    </source>
</evidence>
<evidence type="ECO:0000256" key="1">
    <source>
        <dbReference type="ARBA" id="ARBA00005010"/>
    </source>
</evidence>
<dbReference type="SUPFAM" id="SSF75615">
    <property type="entry name" value="Siroheme synthase middle domains-like"/>
    <property type="match status" value="1"/>
</dbReference>
<feature type="domain" description="Sirohaem synthase dimerisation" evidence="16">
    <location>
        <begin position="151"/>
        <end position="206"/>
    </location>
</feature>
<dbReference type="InterPro" id="IPR006367">
    <property type="entry name" value="Sirohaem_synthase_N"/>
</dbReference>
<dbReference type="Gene3D" id="3.40.50.720">
    <property type="entry name" value="NAD(P)-binding Rossmann-like Domain"/>
    <property type="match status" value="1"/>
</dbReference>
<dbReference type="PANTHER" id="PTHR45790">
    <property type="entry name" value="SIROHEME SYNTHASE-RELATED"/>
    <property type="match status" value="1"/>
</dbReference>
<dbReference type="Pfam" id="PF00590">
    <property type="entry name" value="TP_methylase"/>
    <property type="match status" value="1"/>
</dbReference>
<keyword evidence="5 14" id="KW-0808">Transferase</keyword>
<name>A0ABV7GSS9_9RHOB</name>
<dbReference type="EC" id="4.99.1.4" evidence="17"/>
<dbReference type="InterPro" id="IPR006366">
    <property type="entry name" value="CobA/CysG_C"/>
</dbReference>
<dbReference type="PROSITE" id="PS00839">
    <property type="entry name" value="SUMT_1"/>
    <property type="match status" value="1"/>
</dbReference>